<dbReference type="AlphaFoldDB" id="A0A423STW6"/>
<dbReference type="SUPFAM" id="SSF53187">
    <property type="entry name" value="Zn-dependent exopeptidases"/>
    <property type="match status" value="1"/>
</dbReference>
<dbReference type="STRING" id="6689.A0A423STW6"/>
<dbReference type="Proteomes" id="UP000283509">
    <property type="component" value="Unassembled WGS sequence"/>
</dbReference>
<comment type="caution">
    <text evidence="13">The sequence shown here is derived from an EMBL/GenBank/DDBJ whole genome shotgun (WGS) entry which is preliminary data.</text>
</comment>
<evidence type="ECO:0000256" key="5">
    <source>
        <dbReference type="ARBA" id="ARBA00022723"/>
    </source>
</evidence>
<dbReference type="OrthoDB" id="3626597at2759"/>
<feature type="compositionally biased region" description="Polar residues" evidence="11">
    <location>
        <begin position="1"/>
        <end position="12"/>
    </location>
</feature>
<dbReference type="SMART" id="SM00631">
    <property type="entry name" value="Zn_pept"/>
    <property type="match status" value="1"/>
</dbReference>
<keyword evidence="9" id="KW-0482">Metalloprotease</keyword>
<keyword evidence="7" id="KW-0378">Hydrolase</keyword>
<keyword evidence="6" id="KW-0732">Signal</keyword>
<evidence type="ECO:0000256" key="10">
    <source>
        <dbReference type="PROSITE-ProRule" id="PRU01379"/>
    </source>
</evidence>
<keyword evidence="3 13" id="KW-0121">Carboxypeptidase</keyword>
<dbReference type="GO" id="GO:0006508">
    <property type="term" value="P:proteolysis"/>
    <property type="evidence" value="ECO:0007669"/>
    <property type="project" value="UniProtKB-KW"/>
</dbReference>
<reference evidence="13 14" key="1">
    <citation type="submission" date="2018-04" db="EMBL/GenBank/DDBJ databases">
        <authorList>
            <person name="Zhang X."/>
            <person name="Yuan J."/>
            <person name="Li F."/>
            <person name="Xiang J."/>
        </authorList>
    </citation>
    <scope>NUCLEOTIDE SEQUENCE [LARGE SCALE GENOMIC DNA]</scope>
    <source>
        <tissue evidence="13">Muscle</tissue>
    </source>
</reference>
<proteinExistence type="inferred from homology"/>
<evidence type="ECO:0000256" key="7">
    <source>
        <dbReference type="ARBA" id="ARBA00022801"/>
    </source>
</evidence>
<dbReference type="InterPro" id="IPR057247">
    <property type="entry name" value="CARBOXYPEPT_ZN_2"/>
</dbReference>
<dbReference type="Gene3D" id="3.40.630.10">
    <property type="entry name" value="Zn peptidases"/>
    <property type="match status" value="1"/>
</dbReference>
<evidence type="ECO:0000259" key="12">
    <source>
        <dbReference type="PROSITE" id="PS52035"/>
    </source>
</evidence>
<evidence type="ECO:0000313" key="14">
    <source>
        <dbReference type="Proteomes" id="UP000283509"/>
    </source>
</evidence>
<dbReference type="Pfam" id="PF00246">
    <property type="entry name" value="Peptidase_M14"/>
    <property type="match status" value="1"/>
</dbReference>
<feature type="active site" description="Proton donor/acceptor" evidence="10">
    <location>
        <position position="128"/>
    </location>
</feature>
<organism evidence="13 14">
    <name type="scientific">Penaeus vannamei</name>
    <name type="common">Whiteleg shrimp</name>
    <name type="synonym">Litopenaeus vannamei</name>
    <dbReference type="NCBI Taxonomy" id="6689"/>
    <lineage>
        <taxon>Eukaryota</taxon>
        <taxon>Metazoa</taxon>
        <taxon>Ecdysozoa</taxon>
        <taxon>Arthropoda</taxon>
        <taxon>Crustacea</taxon>
        <taxon>Multicrustacea</taxon>
        <taxon>Malacostraca</taxon>
        <taxon>Eumalacostraca</taxon>
        <taxon>Eucarida</taxon>
        <taxon>Decapoda</taxon>
        <taxon>Dendrobranchiata</taxon>
        <taxon>Penaeoidea</taxon>
        <taxon>Penaeidae</taxon>
        <taxon>Penaeus</taxon>
    </lineage>
</organism>
<feature type="region of interest" description="Disordered" evidence="11">
    <location>
        <begin position="1"/>
        <end position="21"/>
    </location>
</feature>
<comment type="similarity">
    <text evidence="2 10">Belongs to the peptidase M14 family.</text>
</comment>
<dbReference type="PROSITE" id="PS00133">
    <property type="entry name" value="CARBOXYPEPT_ZN_2"/>
    <property type="match status" value="1"/>
</dbReference>
<dbReference type="GO" id="GO:0004181">
    <property type="term" value="F:metallocarboxypeptidase activity"/>
    <property type="evidence" value="ECO:0007669"/>
    <property type="project" value="InterPro"/>
</dbReference>
<protein>
    <submittedName>
        <fullName evidence="13">Carboxypeptidase B</fullName>
    </submittedName>
</protein>
<evidence type="ECO:0000256" key="8">
    <source>
        <dbReference type="ARBA" id="ARBA00022833"/>
    </source>
</evidence>
<dbReference type="EMBL" id="QCYY01002787">
    <property type="protein sequence ID" value="ROT67613.1"/>
    <property type="molecule type" value="Genomic_DNA"/>
</dbReference>
<keyword evidence="5" id="KW-0479">Metal-binding</keyword>
<evidence type="ECO:0000256" key="1">
    <source>
        <dbReference type="ARBA" id="ARBA00001947"/>
    </source>
</evidence>
<sequence length="165" mass="18777">MKVFDSQRSAPATTRVRRSTPALPLCPNPRRWLWQTTWRHTEAASRVAYLTLHSYSQLFMYPFGHTLDLPGDWEELDRVAKLAVEALTAVHGTEYEYGSCSSILYLDAGSSRDYVKGVAEVPYVYTIELRDQGYYGFLLPPEQILPTCEETWEAIRVAAKEALAL</sequence>
<evidence type="ECO:0000256" key="3">
    <source>
        <dbReference type="ARBA" id="ARBA00022645"/>
    </source>
</evidence>
<dbReference type="PROSITE" id="PS52035">
    <property type="entry name" value="PEPTIDASE_M14"/>
    <property type="match status" value="1"/>
</dbReference>
<keyword evidence="4" id="KW-0645">Protease</keyword>
<evidence type="ECO:0000256" key="11">
    <source>
        <dbReference type="SAM" id="MobiDB-lite"/>
    </source>
</evidence>
<dbReference type="GO" id="GO:0005615">
    <property type="term" value="C:extracellular space"/>
    <property type="evidence" value="ECO:0007669"/>
    <property type="project" value="TreeGrafter"/>
</dbReference>
<dbReference type="FunFam" id="3.40.630.10:FF:000084">
    <property type="entry name" value="Carboxypeptidase B2"/>
    <property type="match status" value="1"/>
</dbReference>
<accession>A0A423STW6</accession>
<dbReference type="InterPro" id="IPR000834">
    <property type="entry name" value="Peptidase_M14"/>
</dbReference>
<feature type="domain" description="Peptidase M14" evidence="12">
    <location>
        <begin position="1"/>
        <end position="162"/>
    </location>
</feature>
<dbReference type="GO" id="GO:0008270">
    <property type="term" value="F:zinc ion binding"/>
    <property type="evidence" value="ECO:0007669"/>
    <property type="project" value="InterPro"/>
</dbReference>
<gene>
    <name evidence="13" type="ORF">C7M84_014289</name>
</gene>
<keyword evidence="14" id="KW-1185">Reference proteome</keyword>
<comment type="cofactor">
    <cofactor evidence="1">
        <name>Zn(2+)</name>
        <dbReference type="ChEBI" id="CHEBI:29105"/>
    </cofactor>
</comment>
<dbReference type="PANTHER" id="PTHR11705:SF91">
    <property type="entry name" value="FI01817P-RELATED"/>
    <property type="match status" value="1"/>
</dbReference>
<evidence type="ECO:0000256" key="9">
    <source>
        <dbReference type="ARBA" id="ARBA00023049"/>
    </source>
</evidence>
<keyword evidence="8" id="KW-0862">Zinc</keyword>
<name>A0A423STW6_PENVA</name>
<evidence type="ECO:0000256" key="2">
    <source>
        <dbReference type="ARBA" id="ARBA00005988"/>
    </source>
</evidence>
<evidence type="ECO:0000256" key="4">
    <source>
        <dbReference type="ARBA" id="ARBA00022670"/>
    </source>
</evidence>
<evidence type="ECO:0000313" key="13">
    <source>
        <dbReference type="EMBL" id="ROT67613.1"/>
    </source>
</evidence>
<dbReference type="PANTHER" id="PTHR11705">
    <property type="entry name" value="PROTEASE FAMILY M14 CARBOXYPEPTIDASE A,B"/>
    <property type="match status" value="1"/>
</dbReference>
<reference evidence="13 14" key="2">
    <citation type="submission" date="2019-01" db="EMBL/GenBank/DDBJ databases">
        <title>The decoding of complex shrimp genome reveals the adaptation for benthos swimmer, frequently molting mechanism and breeding impact on genome.</title>
        <authorList>
            <person name="Sun Y."/>
            <person name="Gao Y."/>
            <person name="Yu Y."/>
        </authorList>
    </citation>
    <scope>NUCLEOTIDE SEQUENCE [LARGE SCALE GENOMIC DNA]</scope>
    <source>
        <tissue evidence="13">Muscle</tissue>
    </source>
</reference>
<evidence type="ECO:0000256" key="6">
    <source>
        <dbReference type="ARBA" id="ARBA00022729"/>
    </source>
</evidence>